<protein>
    <submittedName>
        <fullName evidence="1">4640_t:CDS:1</fullName>
    </submittedName>
</protein>
<dbReference type="AlphaFoldDB" id="A0A9N9HW76"/>
<reference evidence="1" key="1">
    <citation type="submission" date="2021-06" db="EMBL/GenBank/DDBJ databases">
        <authorList>
            <person name="Kallberg Y."/>
            <person name="Tangrot J."/>
            <person name="Rosling A."/>
        </authorList>
    </citation>
    <scope>NUCLEOTIDE SEQUENCE</scope>
    <source>
        <strain evidence="1">CL551</strain>
    </source>
</reference>
<organism evidence="1 2">
    <name type="scientific">Acaulospora morrowiae</name>
    <dbReference type="NCBI Taxonomy" id="94023"/>
    <lineage>
        <taxon>Eukaryota</taxon>
        <taxon>Fungi</taxon>
        <taxon>Fungi incertae sedis</taxon>
        <taxon>Mucoromycota</taxon>
        <taxon>Glomeromycotina</taxon>
        <taxon>Glomeromycetes</taxon>
        <taxon>Diversisporales</taxon>
        <taxon>Acaulosporaceae</taxon>
        <taxon>Acaulospora</taxon>
    </lineage>
</organism>
<keyword evidence="2" id="KW-1185">Reference proteome</keyword>
<evidence type="ECO:0000313" key="2">
    <source>
        <dbReference type="Proteomes" id="UP000789342"/>
    </source>
</evidence>
<dbReference type="Proteomes" id="UP000789342">
    <property type="component" value="Unassembled WGS sequence"/>
</dbReference>
<accession>A0A9N9HW76</accession>
<name>A0A9N9HW76_9GLOM</name>
<comment type="caution">
    <text evidence="1">The sequence shown here is derived from an EMBL/GenBank/DDBJ whole genome shotgun (WGS) entry which is preliminary data.</text>
</comment>
<feature type="non-terminal residue" evidence="1">
    <location>
        <position position="1"/>
    </location>
</feature>
<evidence type="ECO:0000313" key="1">
    <source>
        <dbReference type="EMBL" id="CAG8709698.1"/>
    </source>
</evidence>
<gene>
    <name evidence="1" type="ORF">AMORRO_LOCUS12616</name>
</gene>
<proteinExistence type="predicted"/>
<sequence>LRDKDEVGGEGEAELVDVEEAEEVEEAADGVVGVVIDKIK</sequence>
<dbReference type="EMBL" id="CAJVPV010019042">
    <property type="protein sequence ID" value="CAG8709698.1"/>
    <property type="molecule type" value="Genomic_DNA"/>
</dbReference>